<evidence type="ECO:0000313" key="4">
    <source>
        <dbReference type="EMBL" id="MFD2800686.1"/>
    </source>
</evidence>
<dbReference type="InterPro" id="IPR045337">
    <property type="entry name" value="MmgE_PrpD_C"/>
</dbReference>
<gene>
    <name evidence="4" type="ORF">ACFS2C_14925</name>
</gene>
<dbReference type="Pfam" id="PF19305">
    <property type="entry name" value="MmgE_PrpD_C"/>
    <property type="match status" value="1"/>
</dbReference>
<evidence type="ECO:0000259" key="2">
    <source>
        <dbReference type="Pfam" id="PF03972"/>
    </source>
</evidence>
<dbReference type="EMBL" id="JBHUOF010000019">
    <property type="protein sequence ID" value="MFD2800686.1"/>
    <property type="molecule type" value="Genomic_DNA"/>
</dbReference>
<dbReference type="InterPro" id="IPR036148">
    <property type="entry name" value="MmgE/PrpD_sf"/>
</dbReference>
<dbReference type="RefSeq" id="WP_377392039.1">
    <property type="nucleotide sequence ID" value="NZ_JBHSAN010000028.1"/>
</dbReference>
<evidence type="ECO:0000313" key="5">
    <source>
        <dbReference type="Proteomes" id="UP001597478"/>
    </source>
</evidence>
<feature type="domain" description="MmgE/PrpD C-terminal" evidence="3">
    <location>
        <begin position="269"/>
        <end position="430"/>
    </location>
</feature>
<comment type="similarity">
    <text evidence="1">Belongs to the PrpD family.</text>
</comment>
<evidence type="ECO:0000256" key="1">
    <source>
        <dbReference type="ARBA" id="ARBA00006174"/>
    </source>
</evidence>
<evidence type="ECO:0000259" key="3">
    <source>
        <dbReference type="Pfam" id="PF19305"/>
    </source>
</evidence>
<dbReference type="PANTHER" id="PTHR16943:SF8">
    <property type="entry name" value="2-METHYLCITRATE DEHYDRATASE"/>
    <property type="match status" value="1"/>
</dbReference>
<dbReference type="InterPro" id="IPR042188">
    <property type="entry name" value="MmgE/PrpD_sf_2"/>
</dbReference>
<comment type="caution">
    <text evidence="4">The sequence shown here is derived from an EMBL/GenBank/DDBJ whole genome shotgun (WGS) entry which is preliminary data.</text>
</comment>
<protein>
    <submittedName>
        <fullName evidence="4">MmgE/PrpD family protein</fullName>
    </submittedName>
</protein>
<dbReference type="SUPFAM" id="SSF103378">
    <property type="entry name" value="2-methylcitrate dehydratase PrpD"/>
    <property type="match status" value="1"/>
</dbReference>
<dbReference type="InterPro" id="IPR045336">
    <property type="entry name" value="MmgE_PrpD_N"/>
</dbReference>
<name>A0ABW5WAY9_9PSEU</name>
<organism evidence="4 5">
    <name type="scientific">Prauserella oleivorans</name>
    <dbReference type="NCBI Taxonomy" id="1478153"/>
    <lineage>
        <taxon>Bacteria</taxon>
        <taxon>Bacillati</taxon>
        <taxon>Actinomycetota</taxon>
        <taxon>Actinomycetes</taxon>
        <taxon>Pseudonocardiales</taxon>
        <taxon>Pseudonocardiaceae</taxon>
        <taxon>Prauserella</taxon>
    </lineage>
</organism>
<reference evidence="5" key="1">
    <citation type="journal article" date="2019" name="Int. J. Syst. Evol. Microbiol.">
        <title>The Global Catalogue of Microorganisms (GCM) 10K type strain sequencing project: providing services to taxonomists for standard genome sequencing and annotation.</title>
        <authorList>
            <consortium name="The Broad Institute Genomics Platform"/>
            <consortium name="The Broad Institute Genome Sequencing Center for Infectious Disease"/>
            <person name="Wu L."/>
            <person name="Ma J."/>
        </authorList>
    </citation>
    <scope>NUCLEOTIDE SEQUENCE [LARGE SCALE GENOMIC DNA]</scope>
    <source>
        <strain evidence="5">IBRC-M 10906</strain>
    </source>
</reference>
<proteinExistence type="inferred from homology"/>
<keyword evidence="5" id="KW-1185">Reference proteome</keyword>
<dbReference type="Gene3D" id="1.10.4100.10">
    <property type="entry name" value="2-methylcitrate dehydratase PrpD"/>
    <property type="match status" value="1"/>
</dbReference>
<accession>A0ABW5WAY9</accession>
<dbReference type="Proteomes" id="UP001597478">
    <property type="component" value="Unassembled WGS sequence"/>
</dbReference>
<dbReference type="Pfam" id="PF03972">
    <property type="entry name" value="MmgE_PrpD_N"/>
    <property type="match status" value="1"/>
</dbReference>
<feature type="domain" description="MmgE/PrpD N-terminal" evidence="2">
    <location>
        <begin position="6"/>
        <end position="249"/>
    </location>
</feature>
<dbReference type="InterPro" id="IPR005656">
    <property type="entry name" value="MmgE_PrpD"/>
</dbReference>
<dbReference type="Gene3D" id="3.30.1330.120">
    <property type="entry name" value="2-methylcitrate dehydratase PrpD"/>
    <property type="match status" value="1"/>
</dbReference>
<sequence>MTGTTRELAEWVSATCFDELPDDVLARTRTHLLDTLAAVVVGHSRPWTRRVLAYAEEQSPPGNSMVLPAGPRLRPEWAALVNGTAAHGFEIDDYALPGLSHPGCAVVPAALAVAQDLHAVGRRLLTALAIGYEITVRFGRATTPSLTSDRGFHVTSVLGVLGATAAAASLSGLDAATTQSALGLAASMAGGTTEFTRTGGDVKRLHGGFAAAAGVRAAALAGAGLTGPRAAIEGERGFLAGFVEHAAPEELTRGLGRQWMLHDLGIKRWCVCAGLQAPLAVLGELIERHRFGPADIDEIRVGLDGPTLAHVGRLGPRPADLTEAQLSLHHALATKLVLGGNDPVHYAAFERGREPEAVAEVGQRVTGYLDAGADAVFPRRVLATVTVHLSDGRELTATGEAPGSPRKPMSAAQVRAKFDRLTRPVLGERADALLDLVPVDNDLKEVPGQ</sequence>
<dbReference type="InterPro" id="IPR042183">
    <property type="entry name" value="MmgE/PrpD_sf_1"/>
</dbReference>
<dbReference type="PANTHER" id="PTHR16943">
    <property type="entry name" value="2-METHYLCITRATE DEHYDRATASE-RELATED"/>
    <property type="match status" value="1"/>
</dbReference>